<dbReference type="GO" id="GO:0071978">
    <property type="term" value="P:bacterial-type flagellum-dependent swarming motility"/>
    <property type="evidence" value="ECO:0007669"/>
    <property type="project" value="TreeGrafter"/>
</dbReference>
<dbReference type="InterPro" id="IPR010930">
    <property type="entry name" value="Flg_bb/hook_C_dom"/>
</dbReference>
<feature type="domain" description="Flagellar basal-body/hook protein C-terminal" evidence="8">
    <location>
        <begin position="93"/>
        <end position="136"/>
    </location>
</feature>
<evidence type="ECO:0000256" key="4">
    <source>
        <dbReference type="ARBA" id="ARBA00023143"/>
    </source>
</evidence>
<dbReference type="Pfam" id="PF00460">
    <property type="entry name" value="Flg_bb_rod"/>
    <property type="match status" value="1"/>
</dbReference>
<dbReference type="InterPro" id="IPR006299">
    <property type="entry name" value="FlgC"/>
</dbReference>
<reference evidence="10" key="1">
    <citation type="submission" date="2011-12" db="EMBL/GenBank/DDBJ databases">
        <title>The complete genome of chromosome of Sulfobacillus acidophilus DSM 10332.</title>
        <authorList>
            <person name="Lucas S."/>
            <person name="Han J."/>
            <person name="Lapidus A."/>
            <person name="Bruce D."/>
            <person name="Goodwin L."/>
            <person name="Pitluck S."/>
            <person name="Peters L."/>
            <person name="Kyrpides N."/>
            <person name="Mavromatis K."/>
            <person name="Ivanova N."/>
            <person name="Mikhailova N."/>
            <person name="Chertkov O."/>
            <person name="Saunders E."/>
            <person name="Detter J.C."/>
            <person name="Tapia R."/>
            <person name="Han C."/>
            <person name="Land M."/>
            <person name="Hauser L."/>
            <person name="Markowitz V."/>
            <person name="Cheng J.-F."/>
            <person name="Hugenholtz P."/>
            <person name="Woyke T."/>
            <person name="Wu D."/>
            <person name="Pukall R."/>
            <person name="Gehrich-Schroeter G."/>
            <person name="Schneider S."/>
            <person name="Klenk H.-P."/>
            <person name="Eisen J.A."/>
        </authorList>
    </citation>
    <scope>NUCLEOTIDE SEQUENCE [LARGE SCALE GENOMIC DNA]</scope>
    <source>
        <strain evidence="10">ATCC 700253 / DSM 10332 / NAL</strain>
    </source>
</reference>
<dbReference type="NCBIfam" id="TIGR01395">
    <property type="entry name" value="FlgC"/>
    <property type="match status" value="1"/>
</dbReference>
<dbReference type="PATRIC" id="fig|679936.5.peg.3269"/>
<dbReference type="Proteomes" id="UP000005439">
    <property type="component" value="Chromosome"/>
</dbReference>
<gene>
    <name evidence="9" type="ordered locus">Sulac_3159</name>
</gene>
<dbReference type="PANTHER" id="PTHR30435:SF2">
    <property type="entry name" value="FLAGELLAR BASAL-BODY ROD PROTEIN FLGC"/>
    <property type="match status" value="1"/>
</dbReference>
<accession>G8U1K0</accession>
<evidence type="ECO:0000259" key="7">
    <source>
        <dbReference type="Pfam" id="PF00460"/>
    </source>
</evidence>
<keyword evidence="4 6" id="KW-0975">Bacterial flagellum</keyword>
<evidence type="ECO:0000259" key="8">
    <source>
        <dbReference type="Pfam" id="PF06429"/>
    </source>
</evidence>
<evidence type="ECO:0000313" key="10">
    <source>
        <dbReference type="Proteomes" id="UP000005439"/>
    </source>
</evidence>
<dbReference type="InterPro" id="IPR019776">
    <property type="entry name" value="Flagellar_basal_body_rod_CS"/>
</dbReference>
<sequence length="138" mass="14454">MMFDGINIAASGLTAESLRLDVVANNLANADTTVTPRGGPYRREFVVLQSLPAPATGPDQGIGQGVMVAGIYQDPSPFQVVYDPTSPQADAAGNVLYPNVHLPVEMVDMIEASQAYQANVTAFNAAKTMDTKALTLGA</sequence>
<evidence type="ECO:0000256" key="5">
    <source>
        <dbReference type="ARBA" id="ARBA00025933"/>
    </source>
</evidence>
<evidence type="ECO:0000256" key="1">
    <source>
        <dbReference type="ARBA" id="ARBA00004117"/>
    </source>
</evidence>
<keyword evidence="9" id="KW-0969">Cilium</keyword>
<comment type="similarity">
    <text evidence="2">Belongs to the flagella basal body rod proteins family.</text>
</comment>
<dbReference type="KEGG" id="sap:Sulac_3159"/>
<evidence type="ECO:0000256" key="6">
    <source>
        <dbReference type="RuleBase" id="RU362062"/>
    </source>
</evidence>
<dbReference type="STRING" id="679936.Sulac_3159"/>
<keyword evidence="9" id="KW-0282">Flagellum</keyword>
<dbReference type="Pfam" id="PF06429">
    <property type="entry name" value="Flg_bbr_C"/>
    <property type="match status" value="1"/>
</dbReference>
<name>G8U1K0_SULAD</name>
<comment type="subcellular location">
    <subcellularLocation>
        <location evidence="1 6">Bacterial flagellum basal body</location>
    </subcellularLocation>
</comment>
<feature type="domain" description="Flagellar basal body rod protein N-terminal" evidence="7">
    <location>
        <begin position="6"/>
        <end position="33"/>
    </location>
</feature>
<protein>
    <recommendedName>
        <fullName evidence="3 6">Flagellar basal-body rod protein FlgC</fullName>
    </recommendedName>
</protein>
<evidence type="ECO:0000313" key="9">
    <source>
        <dbReference type="EMBL" id="AEW06605.1"/>
    </source>
</evidence>
<dbReference type="AlphaFoldDB" id="G8U1K0"/>
<dbReference type="PROSITE" id="PS00588">
    <property type="entry name" value="FLAGELLA_BB_ROD"/>
    <property type="match status" value="1"/>
</dbReference>
<keyword evidence="10" id="KW-1185">Reference proteome</keyword>
<evidence type="ECO:0000256" key="3">
    <source>
        <dbReference type="ARBA" id="ARBA00017941"/>
    </source>
</evidence>
<organism evidence="9 10">
    <name type="scientific">Sulfobacillus acidophilus (strain ATCC 700253 / DSM 10332 / NAL)</name>
    <dbReference type="NCBI Taxonomy" id="679936"/>
    <lineage>
        <taxon>Bacteria</taxon>
        <taxon>Bacillati</taxon>
        <taxon>Bacillota</taxon>
        <taxon>Clostridia</taxon>
        <taxon>Eubacteriales</taxon>
        <taxon>Clostridiales Family XVII. Incertae Sedis</taxon>
        <taxon>Sulfobacillus</taxon>
    </lineage>
</organism>
<reference evidence="9 10" key="2">
    <citation type="journal article" date="2012" name="Stand. Genomic Sci.">
        <title>Complete genome sequence of the moderately thermophilic mineral-sulfide-oxidizing firmicute Sulfobacillus acidophilus type strain (NAL(T)).</title>
        <authorList>
            <person name="Anderson I."/>
            <person name="Chertkov O."/>
            <person name="Chen A."/>
            <person name="Saunders E."/>
            <person name="Lapidus A."/>
            <person name="Nolan M."/>
            <person name="Lucas S."/>
            <person name="Hammon N."/>
            <person name="Deshpande S."/>
            <person name="Cheng J.F."/>
            <person name="Han C."/>
            <person name="Tapia R."/>
            <person name="Goodwin L.A."/>
            <person name="Pitluck S."/>
            <person name="Liolios K."/>
            <person name="Pagani I."/>
            <person name="Ivanova N."/>
            <person name="Mikhailova N."/>
            <person name="Pati A."/>
            <person name="Palaniappan K."/>
            <person name="Land M."/>
            <person name="Pan C."/>
            <person name="Rohde M."/>
            <person name="Pukall R."/>
            <person name="Goker M."/>
            <person name="Detter J.C."/>
            <person name="Woyke T."/>
            <person name="Bristow J."/>
            <person name="Eisen J.A."/>
            <person name="Markowitz V."/>
            <person name="Hugenholtz P."/>
            <person name="Kyrpides N.C."/>
            <person name="Klenk H.P."/>
            <person name="Mavromatis K."/>
        </authorList>
    </citation>
    <scope>NUCLEOTIDE SEQUENCE [LARGE SCALE GENOMIC DNA]</scope>
    <source>
        <strain evidence="10">ATCC 700253 / DSM 10332 / NAL</strain>
    </source>
</reference>
<dbReference type="PANTHER" id="PTHR30435">
    <property type="entry name" value="FLAGELLAR PROTEIN"/>
    <property type="match status" value="1"/>
</dbReference>
<proteinExistence type="inferred from homology"/>
<comment type="subunit">
    <text evidence="5 6">The basal body constitutes a major portion of the flagellar organelle and consists of four rings (L,P,S, and M) mounted on a central rod. The rod consists of about 26 subunits of FlgG in the distal portion, and FlgB, FlgC and FlgF are thought to build up the proximal portion of the rod with about 6 subunits each.</text>
</comment>
<dbReference type="EMBL" id="CP003179">
    <property type="protein sequence ID" value="AEW06605.1"/>
    <property type="molecule type" value="Genomic_DNA"/>
</dbReference>
<dbReference type="GO" id="GO:0030694">
    <property type="term" value="C:bacterial-type flagellum basal body, rod"/>
    <property type="evidence" value="ECO:0007669"/>
    <property type="project" value="UniProtKB-UniRule"/>
</dbReference>
<keyword evidence="9" id="KW-0966">Cell projection</keyword>
<evidence type="ECO:0000256" key="2">
    <source>
        <dbReference type="ARBA" id="ARBA00009677"/>
    </source>
</evidence>
<dbReference type="HOGENOM" id="CLU_123272_0_0_9"/>
<dbReference type="InterPro" id="IPR001444">
    <property type="entry name" value="Flag_bb_rod_N"/>
</dbReference>